<sequence>MATFVFAFRDNETGGLVEVRTVADNQEKALKAFKLKAPAIDVSRIEQVNGQPIGASEKEVMASQEAFKKDTPAISATPDKSPILGLVGCFFLALGFYFLLIDPGSSTSVGNIANLQKLNIGQTCSIIGAIFIAAEWRPR</sequence>
<organism evidence="2">
    <name type="scientific">Vreelandella sp. SM1641</name>
    <dbReference type="NCBI Taxonomy" id="3126101"/>
    <lineage>
        <taxon>Bacteria</taxon>
        <taxon>Pseudomonadati</taxon>
        <taxon>Pseudomonadota</taxon>
        <taxon>Gammaproteobacteria</taxon>
        <taxon>Oceanospirillales</taxon>
        <taxon>Halomonadaceae</taxon>
        <taxon>Vreelandella</taxon>
    </lineage>
</organism>
<proteinExistence type="predicted"/>
<keyword evidence="1" id="KW-0472">Membrane</keyword>
<dbReference type="EMBL" id="CP158484">
    <property type="protein sequence ID" value="XBY60811.1"/>
    <property type="molecule type" value="Genomic_DNA"/>
</dbReference>
<dbReference type="AlphaFoldDB" id="A0AAU7XTE0"/>
<name>A0AAU7XTE0_9GAMM</name>
<keyword evidence="1" id="KW-1133">Transmembrane helix</keyword>
<feature type="transmembrane region" description="Helical" evidence="1">
    <location>
        <begin position="83"/>
        <end position="100"/>
    </location>
</feature>
<protein>
    <submittedName>
        <fullName evidence="2">Uncharacterized protein</fullName>
    </submittedName>
</protein>
<dbReference type="KEGG" id="vrs:V8F66_10180"/>
<evidence type="ECO:0000256" key="1">
    <source>
        <dbReference type="SAM" id="Phobius"/>
    </source>
</evidence>
<evidence type="ECO:0000313" key="2">
    <source>
        <dbReference type="EMBL" id="XBY60811.1"/>
    </source>
</evidence>
<gene>
    <name evidence="2" type="ORF">V8F66_10180</name>
</gene>
<accession>A0AAU7XTE0</accession>
<dbReference type="RefSeq" id="WP_281662063.1">
    <property type="nucleotide sequence ID" value="NZ_CP158484.1"/>
</dbReference>
<reference evidence="2" key="1">
    <citation type="submission" date="2024-02" db="EMBL/GenBank/DDBJ databases">
        <title>Complete genome sequence of Vreelandella sp. SM1641, a marine exopolysaccharide-producing bacterium isolated from deep-sea hydrothermal sediment of the southwest Indian Ocean.</title>
        <authorList>
            <person name="Zhu H."/>
            <person name="Sun M."/>
        </authorList>
    </citation>
    <scope>NUCLEOTIDE SEQUENCE</scope>
    <source>
        <strain evidence="2">SM1641</strain>
    </source>
</reference>
<keyword evidence="1" id="KW-0812">Transmembrane</keyword>